<name>A0A7S2ZLA9_9RHOD</name>
<dbReference type="EMBL" id="HBHW01015524">
    <property type="protein sequence ID" value="CAE0043927.1"/>
    <property type="molecule type" value="Transcribed_RNA"/>
</dbReference>
<evidence type="ECO:0000313" key="6">
    <source>
        <dbReference type="EMBL" id="CAE0043919.1"/>
    </source>
</evidence>
<evidence type="ECO:0000313" key="1">
    <source>
        <dbReference type="EMBL" id="CAE0043900.1"/>
    </source>
</evidence>
<evidence type="ECO:0000313" key="8">
    <source>
        <dbReference type="EMBL" id="CAE0043927.1"/>
    </source>
</evidence>
<sequence length="641" mass="69947">MSATAELIEENRKNDWKTRWDQHRGSCGGVDLRSLGDDGFGTDFACAEDGRLLAWRGERGRLTETLPEDGCRYVAAIGERRCVSVGKNGSVTIYSLRSNGFVRVWGLDALQPGEFQAATVSHGQEGITCLVVVKSISSIALCKYENIEDSKSTDGSRTSLEPSLDGDAVVSVALVGETIVLLRASGLLQSLKDGTVKFQRELSRNAKKASNHASEIVQLGGTGPYFAVLFCGCLSFWDSKFGIGFCYIDISSSPFFERISTSHSSLRLETSETERRTYKVIYELPKLSLASAAAVGPGACVEIGDVYDEAPIGSMPQMTAPLTSAADASTLERFEKFVAGSEKDDMEAFGLVVNPTRTPDSDALLSAMKLQGLNGTNARHSIADAPSERLASAAAARCVEEIDHGKLDFLPALASIVRTGSVSLYALTASYSSLSGKASTSAELLRVLYKRETASVLQEVLKHVRDVHEREYVTVTSHALAWMRAGEDDEAEGLIECCVTHSTDPRRLTHALKLLTMRDVNDLIDILDRTVFSNFWSAADDLSTEVLNESYFGESPSRKLGRPIENALVWLSCLIDAHFSSLILEQDSVDRLLSVLKSSREARRLCEALEPFEGMIDHLIKRKDLPVAPRPAFEVQTLFLS</sequence>
<dbReference type="EMBL" id="HBHW01015516">
    <property type="protein sequence ID" value="CAE0043919.1"/>
    <property type="molecule type" value="Transcribed_RNA"/>
</dbReference>
<organism evidence="2">
    <name type="scientific">Rhodosorus marinus</name>
    <dbReference type="NCBI Taxonomy" id="101924"/>
    <lineage>
        <taxon>Eukaryota</taxon>
        <taxon>Rhodophyta</taxon>
        <taxon>Stylonematophyceae</taxon>
        <taxon>Stylonematales</taxon>
        <taxon>Stylonemataceae</taxon>
        <taxon>Rhodosorus</taxon>
    </lineage>
</organism>
<evidence type="ECO:0000313" key="5">
    <source>
        <dbReference type="EMBL" id="CAE0043913.1"/>
    </source>
</evidence>
<gene>
    <name evidence="1" type="ORF">RMAR00112_LOCUS11875</name>
    <name evidence="2" type="ORF">RMAR00112_LOCUS11876</name>
    <name evidence="3" type="ORF">RMAR00112_LOCUS11878</name>
    <name evidence="4" type="ORF">RMAR00112_LOCUS11884</name>
    <name evidence="5" type="ORF">RMAR00112_LOCUS11888</name>
    <name evidence="6" type="ORF">RMAR00112_LOCUS11894</name>
    <name evidence="7" type="ORF">RMAR00112_LOCUS11896</name>
    <name evidence="8" type="ORF">RMAR00112_LOCUS11902</name>
</gene>
<dbReference type="AlphaFoldDB" id="A0A7S2ZLA9"/>
<evidence type="ECO:0000313" key="3">
    <source>
        <dbReference type="EMBL" id="CAE0043903.1"/>
    </source>
</evidence>
<dbReference type="EMBL" id="HBHW01015506">
    <property type="protein sequence ID" value="CAE0043909.1"/>
    <property type="molecule type" value="Transcribed_RNA"/>
</dbReference>
<accession>A0A7S2ZLA9</accession>
<dbReference type="EMBL" id="HBHW01015500">
    <property type="protein sequence ID" value="CAE0043903.1"/>
    <property type="molecule type" value="Transcribed_RNA"/>
</dbReference>
<dbReference type="EMBL" id="HBHW01015510">
    <property type="protein sequence ID" value="CAE0043913.1"/>
    <property type="molecule type" value="Transcribed_RNA"/>
</dbReference>
<dbReference type="InterPro" id="IPR011047">
    <property type="entry name" value="Quinoprotein_ADH-like_sf"/>
</dbReference>
<protein>
    <submittedName>
        <fullName evidence="2">Uncharacterized protein</fullName>
    </submittedName>
</protein>
<dbReference type="EMBL" id="HBHW01015498">
    <property type="protein sequence ID" value="CAE0043901.1"/>
    <property type="molecule type" value="Transcribed_RNA"/>
</dbReference>
<evidence type="ECO:0000313" key="7">
    <source>
        <dbReference type="EMBL" id="CAE0043921.1"/>
    </source>
</evidence>
<evidence type="ECO:0000313" key="4">
    <source>
        <dbReference type="EMBL" id="CAE0043909.1"/>
    </source>
</evidence>
<reference evidence="2" key="1">
    <citation type="submission" date="2021-01" db="EMBL/GenBank/DDBJ databases">
        <authorList>
            <person name="Corre E."/>
            <person name="Pelletier E."/>
            <person name="Niang G."/>
            <person name="Scheremetjew M."/>
            <person name="Finn R."/>
            <person name="Kale V."/>
            <person name="Holt S."/>
            <person name="Cochrane G."/>
            <person name="Meng A."/>
            <person name="Brown T."/>
            <person name="Cohen L."/>
        </authorList>
    </citation>
    <scope>NUCLEOTIDE SEQUENCE</scope>
    <source>
        <strain evidence="2">CCMP 769</strain>
    </source>
</reference>
<dbReference type="EMBL" id="HBHW01015518">
    <property type="protein sequence ID" value="CAE0043921.1"/>
    <property type="molecule type" value="Transcribed_RNA"/>
</dbReference>
<dbReference type="EMBL" id="HBHW01015497">
    <property type="protein sequence ID" value="CAE0043900.1"/>
    <property type="molecule type" value="Transcribed_RNA"/>
</dbReference>
<dbReference type="SUPFAM" id="SSF50998">
    <property type="entry name" value="Quinoprotein alcohol dehydrogenase-like"/>
    <property type="match status" value="1"/>
</dbReference>
<proteinExistence type="predicted"/>
<evidence type="ECO:0000313" key="2">
    <source>
        <dbReference type="EMBL" id="CAE0043901.1"/>
    </source>
</evidence>